<evidence type="ECO:0000256" key="1">
    <source>
        <dbReference type="ARBA" id="ARBA00022741"/>
    </source>
</evidence>
<keyword evidence="8" id="KW-1185">Reference proteome</keyword>
<dbReference type="EMBL" id="QGDH01000096">
    <property type="protein sequence ID" value="RAR07758.1"/>
    <property type="molecule type" value="Genomic_DNA"/>
</dbReference>
<evidence type="ECO:0000256" key="4">
    <source>
        <dbReference type="PIRSR" id="PIRSR606689-2"/>
    </source>
</evidence>
<dbReference type="SMART" id="SM00178">
    <property type="entry name" value="SAR"/>
    <property type="match status" value="1"/>
</dbReference>
<dbReference type="Pfam" id="PF06985">
    <property type="entry name" value="HET"/>
    <property type="match status" value="1"/>
</dbReference>
<feature type="compositionally biased region" description="Basic and acidic residues" evidence="5">
    <location>
        <begin position="1315"/>
        <end position="1337"/>
    </location>
</feature>
<dbReference type="GO" id="GO:0003924">
    <property type="term" value="F:GTPase activity"/>
    <property type="evidence" value="ECO:0007669"/>
    <property type="project" value="InterPro"/>
</dbReference>
<dbReference type="InterPro" id="IPR016135">
    <property type="entry name" value="UBQ-conjugating_enzyme/RWD"/>
</dbReference>
<keyword evidence="4" id="KW-0460">Magnesium</keyword>
<dbReference type="PRINTS" id="PR00449">
    <property type="entry name" value="RASTRNSFRMNG"/>
</dbReference>
<evidence type="ECO:0000256" key="5">
    <source>
        <dbReference type="SAM" id="MobiDB-lite"/>
    </source>
</evidence>
<gene>
    <name evidence="7" type="ORF">DDE83_006325</name>
</gene>
<feature type="region of interest" description="Disordered" evidence="5">
    <location>
        <begin position="1282"/>
        <end position="1337"/>
    </location>
</feature>
<dbReference type="SMART" id="SM00177">
    <property type="entry name" value="ARF"/>
    <property type="match status" value="1"/>
</dbReference>
<name>A0A364MZ41_STELY</name>
<evidence type="ECO:0000256" key="2">
    <source>
        <dbReference type="ARBA" id="ARBA00023134"/>
    </source>
</evidence>
<dbReference type="PROSITE" id="PS51417">
    <property type="entry name" value="ARF"/>
    <property type="match status" value="1"/>
</dbReference>
<feature type="binding site" evidence="4">
    <location>
        <position position="53"/>
    </location>
    <ligand>
        <name>Mg(2+)</name>
        <dbReference type="ChEBI" id="CHEBI:18420"/>
    </ligand>
</feature>
<proteinExistence type="predicted"/>
<evidence type="ECO:0000259" key="6">
    <source>
        <dbReference type="PROSITE" id="PS50127"/>
    </source>
</evidence>
<dbReference type="SUPFAM" id="SSF54495">
    <property type="entry name" value="UBC-like"/>
    <property type="match status" value="1"/>
</dbReference>
<sequence>MYHLFKSIYLHATSKEEYSVLLLGLDNAGKTTLLEQIKSAYTASNANLRTVPTVGQNVATIALPPPNPPIYLKIWDVGGQHSLRGLWQSYYSSCHAIVFVIDSSDVGNATLADMSANNAASNEDIGRLDECKLVLESVLANEDASGVPILILANKQDREDCVEVVRIKEGFVRRVFEGEKGGNFGKEIQPYAILSHTWGSDHDEISFKDMETDGYKNKKGFRKLEFCRNQAVWDGLKYFWVDTCCIDKSSSAELMEAINSMYHWYQDAARCYVYLADVTVDTSDGTGAESSSEQWRQQFRASRWFRRGWTLQELIAPQIVVFFDSNGERLGDRNSLIQDIHDATKIPVDALKGDVLDNFSIETRLSWADGRETKREEDAVYSLLGLFDIYMPLIYGEGRHRAFRRLMKELQDMTSSKLPSASLQITNGTFGHVREPSLSTPYDSDVAFGKVSGLKRLDSMDRYLPSGMTPMWPGNILRTKYSKSYLWRRDSISQAAHEGRWVQVFELLDLAAQKYGENWSNVVRLKSPHEANGLSFWTLLHQAAYLRAPVNIIKKLVDRGSLNIARESGHVHLAGMLAPVIQLTVPHQTLARLQSLFHEIIRADWGTQMAHLVLPDLVALTELRVPEMWFPVGEQHENKHIRYTIRREGQNEFFAYPMLNTLRRRLLRDIAEIKQDTYPNVYLHFDDTDIQRACLILTPQGEKPLHLTIVFPDDYPLKPPRVTIQSRIVHPNVFVNYICATILNSDEGWTPAYTLKGIVIQLLSFFCSESLEQDHGGGAVNLAEFRKRVAQEGEFRQPRRGTDEKFSCSECGFGSHWTSPLADDTNGGSGMVTLADAAPLSRPTEQQGTSKLFTLPDEIILALLSELKTRDALAFADAVPAIGSMLNSYDFIRIRELQCFCLKQSFMEAKLGIGVSIKGGRRPVFRSEFDLISQEAFFQHRVSRSVQGVGFDKWLPLPLSRRHWNMVKTHATGCLKELHEFAGMREYEPGYVDVLYHFMNTVVVQFSADAEKGYSRPDARSTISHASEKAVGAYFSLFHLLLCLATEKPAIAASANKTIARFCAGPRSKAKFPDLGHVLVAALITDAGLTEELTILVIREAILRNVVWMLDAKGAGKAELAYLEPSAISQYRLRETFNASPTSYRLMMFLKLFSSAVRPPNKSLAELRDSLFDTHGAPPPGTSASMAERIRKIRDIKHFPGFLTAMDIKDMPSMSQFTSFLRRTVMESVKVGYSGTPMTQSQLYLIRKAKEPGVHKADEVEVTANLQGWLAHMRKVGWPSFFPNRDGNVGGRDQLDDKFMNTGGSAPPPKTQGQGEKDDSSKKKDSGAKGSGGEKKA</sequence>
<dbReference type="Gene3D" id="3.40.50.300">
    <property type="entry name" value="P-loop containing nucleotide triphosphate hydrolases"/>
    <property type="match status" value="1"/>
</dbReference>
<dbReference type="GO" id="GO:0005525">
    <property type="term" value="F:GTP binding"/>
    <property type="evidence" value="ECO:0007669"/>
    <property type="project" value="UniProtKB-KW"/>
</dbReference>
<keyword evidence="2 3" id="KW-0342">GTP-binding</keyword>
<comment type="caution">
    <text evidence="7">The sequence shown here is derived from an EMBL/GenBank/DDBJ whole genome shotgun (WGS) entry which is preliminary data.</text>
</comment>
<dbReference type="Gene3D" id="3.10.110.10">
    <property type="entry name" value="Ubiquitin Conjugating Enzyme"/>
    <property type="match status" value="1"/>
</dbReference>
<dbReference type="InterPro" id="IPR000608">
    <property type="entry name" value="UBC"/>
</dbReference>
<dbReference type="Pfam" id="PF00025">
    <property type="entry name" value="Arf"/>
    <property type="match status" value="2"/>
</dbReference>
<evidence type="ECO:0000313" key="7">
    <source>
        <dbReference type="EMBL" id="RAR07758.1"/>
    </source>
</evidence>
<reference evidence="8" key="1">
    <citation type="submission" date="2018-05" db="EMBL/GenBank/DDBJ databases">
        <title>Draft genome sequence of Stemphylium lycopersici strain CIDEFI 213.</title>
        <authorList>
            <person name="Medina R."/>
            <person name="Franco M.E.E."/>
            <person name="Lucentini C.G."/>
            <person name="Saparrat M.C.N."/>
            <person name="Balatti P.A."/>
        </authorList>
    </citation>
    <scope>NUCLEOTIDE SEQUENCE [LARGE SCALE GENOMIC DNA]</scope>
    <source>
        <strain evidence="8">CIDEFI 213</strain>
    </source>
</reference>
<evidence type="ECO:0000313" key="8">
    <source>
        <dbReference type="Proteomes" id="UP000249619"/>
    </source>
</evidence>
<feature type="binding site" evidence="3">
    <location>
        <begin position="24"/>
        <end position="31"/>
    </location>
    <ligand>
        <name>GTP</name>
        <dbReference type="ChEBI" id="CHEBI:37565"/>
    </ligand>
</feature>
<dbReference type="SMART" id="SM00212">
    <property type="entry name" value="UBCc"/>
    <property type="match status" value="1"/>
</dbReference>
<accession>A0A364MZ41</accession>
<dbReference type="PROSITE" id="PS50127">
    <property type="entry name" value="UBC_2"/>
    <property type="match status" value="1"/>
</dbReference>
<feature type="domain" description="UBC core" evidence="6">
    <location>
        <begin position="650"/>
        <end position="808"/>
    </location>
</feature>
<dbReference type="STRING" id="183478.A0A364MZ41"/>
<dbReference type="PANTHER" id="PTHR10622">
    <property type="entry name" value="HET DOMAIN-CONTAINING PROTEIN"/>
    <property type="match status" value="1"/>
</dbReference>
<dbReference type="Pfam" id="PF00179">
    <property type="entry name" value="UQ_con"/>
    <property type="match status" value="1"/>
</dbReference>
<feature type="binding site" evidence="3">
    <location>
        <begin position="154"/>
        <end position="157"/>
    </location>
    <ligand>
        <name>GTP</name>
        <dbReference type="ChEBI" id="CHEBI:37565"/>
    </ligand>
</feature>
<dbReference type="InterPro" id="IPR027417">
    <property type="entry name" value="P-loop_NTPase"/>
</dbReference>
<dbReference type="CDD" id="cd00195">
    <property type="entry name" value="UBCc_UEV"/>
    <property type="match status" value="1"/>
</dbReference>
<dbReference type="InterPro" id="IPR006689">
    <property type="entry name" value="Small_GTPase_ARF/SAR"/>
</dbReference>
<dbReference type="PANTHER" id="PTHR10622:SF13">
    <property type="entry name" value="NACHT DOMAIN-CONTAINING PROTEIN"/>
    <property type="match status" value="1"/>
</dbReference>
<dbReference type="InterPro" id="IPR010730">
    <property type="entry name" value="HET"/>
</dbReference>
<feature type="binding site" evidence="3">
    <location>
        <position position="79"/>
    </location>
    <ligand>
        <name>GTP</name>
        <dbReference type="ChEBI" id="CHEBI:37565"/>
    </ligand>
</feature>
<dbReference type="GO" id="GO:0046872">
    <property type="term" value="F:metal ion binding"/>
    <property type="evidence" value="ECO:0007669"/>
    <property type="project" value="UniProtKB-KW"/>
</dbReference>
<evidence type="ECO:0000256" key="3">
    <source>
        <dbReference type="PIRSR" id="PIRSR606689-1"/>
    </source>
</evidence>
<organism evidence="7 8">
    <name type="scientific">Stemphylium lycopersici</name>
    <name type="common">Tomato gray leaf spot disease fungus</name>
    <name type="synonym">Thyrospora lycopersici</name>
    <dbReference type="NCBI Taxonomy" id="183478"/>
    <lineage>
        <taxon>Eukaryota</taxon>
        <taxon>Fungi</taxon>
        <taxon>Dikarya</taxon>
        <taxon>Ascomycota</taxon>
        <taxon>Pezizomycotina</taxon>
        <taxon>Dothideomycetes</taxon>
        <taxon>Pleosporomycetidae</taxon>
        <taxon>Pleosporales</taxon>
        <taxon>Pleosporineae</taxon>
        <taxon>Pleosporaceae</taxon>
        <taxon>Stemphylium</taxon>
    </lineage>
</organism>
<feature type="binding site" evidence="4">
    <location>
        <position position="31"/>
    </location>
    <ligand>
        <name>Mg(2+)</name>
        <dbReference type="ChEBI" id="CHEBI:18420"/>
    </ligand>
</feature>
<dbReference type="Proteomes" id="UP000249619">
    <property type="component" value="Unassembled WGS sequence"/>
</dbReference>
<protein>
    <submittedName>
        <fullName evidence="7">Ubiquitin-conjugating enzyme family protein</fullName>
    </submittedName>
</protein>
<keyword evidence="1 3" id="KW-0547">Nucleotide-binding</keyword>
<dbReference type="SUPFAM" id="SSF52540">
    <property type="entry name" value="P-loop containing nucleoside triphosphate hydrolases"/>
    <property type="match status" value="1"/>
</dbReference>
<keyword evidence="4" id="KW-0479">Metal-binding</keyword>